<accession>A0A285MD52</accession>
<proteinExistence type="predicted"/>
<sequence length="38" mass="4527">MKGAIMAPFLFVADYQIFTFETNRRVHEIPSNRKSTFY</sequence>
<gene>
    <name evidence="1" type="ORF">SAMN06265377_0778</name>
</gene>
<name>A0A285MD52_9FLAO</name>
<evidence type="ECO:0000313" key="1">
    <source>
        <dbReference type="EMBL" id="SNY95112.1"/>
    </source>
</evidence>
<reference evidence="2" key="1">
    <citation type="submission" date="2017-09" db="EMBL/GenBank/DDBJ databases">
        <authorList>
            <person name="Varghese N."/>
            <person name="Submissions S."/>
        </authorList>
    </citation>
    <scope>NUCLEOTIDE SEQUENCE [LARGE SCALE GENOMIC DNA]</scope>
    <source>
        <strain evidence="2">DSM 25885</strain>
    </source>
</reference>
<protein>
    <submittedName>
        <fullName evidence="1">Uncharacterized protein</fullName>
    </submittedName>
</protein>
<dbReference type="EMBL" id="OBEH01000001">
    <property type="protein sequence ID" value="SNY95112.1"/>
    <property type="molecule type" value="Genomic_DNA"/>
</dbReference>
<dbReference type="Proteomes" id="UP000219048">
    <property type="component" value="Unassembled WGS sequence"/>
</dbReference>
<evidence type="ECO:0000313" key="2">
    <source>
        <dbReference type="Proteomes" id="UP000219048"/>
    </source>
</evidence>
<dbReference type="AlphaFoldDB" id="A0A285MD52"/>
<keyword evidence="2" id="KW-1185">Reference proteome</keyword>
<organism evidence="1 2">
    <name type="scientific">Flagellimonas pacifica</name>
    <dbReference type="NCBI Taxonomy" id="1247520"/>
    <lineage>
        <taxon>Bacteria</taxon>
        <taxon>Pseudomonadati</taxon>
        <taxon>Bacteroidota</taxon>
        <taxon>Flavobacteriia</taxon>
        <taxon>Flavobacteriales</taxon>
        <taxon>Flavobacteriaceae</taxon>
        <taxon>Flagellimonas</taxon>
    </lineage>
</organism>